<accession>A0A1R3ITU2</accession>
<feature type="compositionally biased region" description="Basic and acidic residues" evidence="1">
    <location>
        <begin position="1"/>
        <end position="20"/>
    </location>
</feature>
<evidence type="ECO:0000313" key="2">
    <source>
        <dbReference type="EMBL" id="OMO85993.1"/>
    </source>
</evidence>
<evidence type="ECO:0000256" key="1">
    <source>
        <dbReference type="SAM" id="MobiDB-lite"/>
    </source>
</evidence>
<organism evidence="2 3">
    <name type="scientific">Corchorus olitorius</name>
    <dbReference type="NCBI Taxonomy" id="93759"/>
    <lineage>
        <taxon>Eukaryota</taxon>
        <taxon>Viridiplantae</taxon>
        <taxon>Streptophyta</taxon>
        <taxon>Embryophyta</taxon>
        <taxon>Tracheophyta</taxon>
        <taxon>Spermatophyta</taxon>
        <taxon>Magnoliopsida</taxon>
        <taxon>eudicotyledons</taxon>
        <taxon>Gunneridae</taxon>
        <taxon>Pentapetalae</taxon>
        <taxon>rosids</taxon>
        <taxon>malvids</taxon>
        <taxon>Malvales</taxon>
        <taxon>Malvaceae</taxon>
        <taxon>Grewioideae</taxon>
        <taxon>Apeibeae</taxon>
        <taxon>Corchorus</taxon>
    </lineage>
</organism>
<name>A0A1R3ITU2_9ROSI</name>
<dbReference type="OrthoDB" id="10565595at2759"/>
<gene>
    <name evidence="2" type="ORF">COLO4_21349</name>
</gene>
<evidence type="ECO:0000313" key="3">
    <source>
        <dbReference type="Proteomes" id="UP000187203"/>
    </source>
</evidence>
<protein>
    <submittedName>
        <fullName evidence="2">Uncharacterized protein</fullName>
    </submittedName>
</protein>
<proteinExistence type="predicted"/>
<dbReference type="Proteomes" id="UP000187203">
    <property type="component" value="Unassembled WGS sequence"/>
</dbReference>
<feature type="region of interest" description="Disordered" evidence="1">
    <location>
        <begin position="1"/>
        <end position="56"/>
    </location>
</feature>
<keyword evidence="3" id="KW-1185">Reference proteome</keyword>
<sequence>MVTERRKSDKMESSKKEKQSSKGKGIAVEKAPPPKKKKAAAGDEGDSEPPKDFDYNGAWYTISGKKEQFPDSQAKRKLPNVQAKLIHHFIGTSLWYKQGSFEYINHKDVWLLHSILTGTKVNLAQIIINEMKKTTSKKDNMHCEFGPIITALGDISSTKMDEHKDMQVVCSPL</sequence>
<comment type="caution">
    <text evidence="2">The sequence shown here is derived from an EMBL/GenBank/DDBJ whole genome shotgun (WGS) entry which is preliminary data.</text>
</comment>
<reference evidence="3" key="1">
    <citation type="submission" date="2013-09" db="EMBL/GenBank/DDBJ databases">
        <title>Corchorus olitorius genome sequencing.</title>
        <authorList>
            <person name="Alam M."/>
            <person name="Haque M.S."/>
            <person name="Islam M.S."/>
            <person name="Emdad E.M."/>
            <person name="Islam M.M."/>
            <person name="Ahmed B."/>
            <person name="Halim A."/>
            <person name="Hossen Q.M.M."/>
            <person name="Hossain M.Z."/>
            <person name="Ahmed R."/>
            <person name="Khan M.M."/>
            <person name="Islam R."/>
            <person name="Rashid M.M."/>
            <person name="Khan S.A."/>
            <person name="Rahman M.S."/>
            <person name="Alam M."/>
            <person name="Yahiya A.S."/>
            <person name="Khan M.S."/>
            <person name="Azam M.S."/>
            <person name="Haque T."/>
            <person name="Lashkar M.Z.H."/>
            <person name="Akhand A.I."/>
            <person name="Morshed G."/>
            <person name="Roy S."/>
            <person name="Uddin K.S."/>
            <person name="Rabeya T."/>
            <person name="Hossain A.S."/>
            <person name="Chowdhury A."/>
            <person name="Snigdha A.R."/>
            <person name="Mortoza M.S."/>
            <person name="Matin S.A."/>
            <person name="Hoque S.M.E."/>
            <person name="Islam M.K."/>
            <person name="Roy D.K."/>
            <person name="Haider R."/>
            <person name="Moosa M.M."/>
            <person name="Elias S.M."/>
            <person name="Hasan A.M."/>
            <person name="Jahan S."/>
            <person name="Shafiuddin M."/>
            <person name="Mahmood N."/>
            <person name="Shommy N.S."/>
        </authorList>
    </citation>
    <scope>NUCLEOTIDE SEQUENCE [LARGE SCALE GENOMIC DNA]</scope>
    <source>
        <strain evidence="3">cv. O-4</strain>
    </source>
</reference>
<dbReference type="AlphaFoldDB" id="A0A1R3ITU2"/>
<dbReference type="EMBL" id="AWUE01017642">
    <property type="protein sequence ID" value="OMO85993.1"/>
    <property type="molecule type" value="Genomic_DNA"/>
</dbReference>